<reference evidence="3" key="1">
    <citation type="journal article" date="2019" name="Int. J. Syst. Evol. Microbiol.">
        <title>The Global Catalogue of Microorganisms (GCM) 10K type strain sequencing project: providing services to taxonomists for standard genome sequencing and annotation.</title>
        <authorList>
            <consortium name="The Broad Institute Genomics Platform"/>
            <consortium name="The Broad Institute Genome Sequencing Center for Infectious Disease"/>
            <person name="Wu L."/>
            <person name="Ma J."/>
        </authorList>
    </citation>
    <scope>NUCLEOTIDE SEQUENCE [LARGE SCALE GENOMIC DNA]</scope>
    <source>
        <strain evidence="3">NBRC 112299</strain>
    </source>
</reference>
<proteinExistence type="predicted"/>
<organism evidence="2 3">
    <name type="scientific">Demequina litorisediminis</name>
    <dbReference type="NCBI Taxonomy" id="1849022"/>
    <lineage>
        <taxon>Bacteria</taxon>
        <taxon>Bacillati</taxon>
        <taxon>Actinomycetota</taxon>
        <taxon>Actinomycetes</taxon>
        <taxon>Micrococcales</taxon>
        <taxon>Demequinaceae</taxon>
        <taxon>Demequina</taxon>
    </lineage>
</organism>
<dbReference type="Proteomes" id="UP001157125">
    <property type="component" value="Unassembled WGS sequence"/>
</dbReference>
<protein>
    <submittedName>
        <fullName evidence="2">Uncharacterized protein</fullName>
    </submittedName>
</protein>
<sequence>MTDEGRDEAEAAAASAPWVETESDGPRFGGAPKAGAELAQAVAQVVRSGSQDQQERATEILNEARRKIYTILAED</sequence>
<comment type="caution">
    <text evidence="2">The sequence shown here is derived from an EMBL/GenBank/DDBJ whole genome shotgun (WGS) entry which is preliminary data.</text>
</comment>
<feature type="region of interest" description="Disordered" evidence="1">
    <location>
        <begin position="1"/>
        <end position="32"/>
    </location>
</feature>
<keyword evidence="3" id="KW-1185">Reference proteome</keyword>
<dbReference type="EMBL" id="BSUN01000001">
    <property type="protein sequence ID" value="GMA37577.1"/>
    <property type="molecule type" value="Genomic_DNA"/>
</dbReference>
<evidence type="ECO:0000313" key="3">
    <source>
        <dbReference type="Proteomes" id="UP001157125"/>
    </source>
</evidence>
<gene>
    <name evidence="2" type="ORF">GCM10025876_37810</name>
</gene>
<accession>A0ABQ6IK87</accession>
<evidence type="ECO:0000256" key="1">
    <source>
        <dbReference type="SAM" id="MobiDB-lite"/>
    </source>
</evidence>
<name>A0ABQ6IK87_9MICO</name>
<evidence type="ECO:0000313" key="2">
    <source>
        <dbReference type="EMBL" id="GMA37577.1"/>
    </source>
</evidence>